<proteinExistence type="predicted"/>
<gene>
    <name evidence="1" type="ORF">C7431_11484</name>
</gene>
<dbReference type="AlphaFoldDB" id="A0A2V2BET5"/>
<organism evidence="1 2">
    <name type="scientific">Pantoea allii</name>
    <dbReference type="NCBI Taxonomy" id="574096"/>
    <lineage>
        <taxon>Bacteria</taxon>
        <taxon>Pseudomonadati</taxon>
        <taxon>Pseudomonadota</taxon>
        <taxon>Gammaproteobacteria</taxon>
        <taxon>Enterobacterales</taxon>
        <taxon>Erwiniaceae</taxon>
        <taxon>Pantoea</taxon>
    </lineage>
</organism>
<reference evidence="1 2" key="1">
    <citation type="submission" date="2018-05" db="EMBL/GenBank/DDBJ databases">
        <title>Genomic Encyclopedia of Type Strains, Phase IV (KMG-V): Genome sequencing to study the core and pangenomes of soil and plant-associated prokaryotes.</title>
        <authorList>
            <person name="Whitman W."/>
        </authorList>
    </citation>
    <scope>NUCLEOTIDE SEQUENCE [LARGE SCALE GENOMIC DNA]</scope>
    <source>
        <strain evidence="1 2">PNA 200-10</strain>
    </source>
</reference>
<evidence type="ECO:0000313" key="2">
    <source>
        <dbReference type="Proteomes" id="UP000245981"/>
    </source>
</evidence>
<name>A0A2V2BET5_9GAMM</name>
<sequence length="55" mass="6021">MGFARRGDLWFCSEHILPGRRWGYGFALSMFRPPGSGEFQPARAGGRVKGLAPAP</sequence>
<dbReference type="EMBL" id="QGHF01000014">
    <property type="protein sequence ID" value="PWK93625.1"/>
    <property type="molecule type" value="Genomic_DNA"/>
</dbReference>
<protein>
    <submittedName>
        <fullName evidence="1">Uncharacterized protein</fullName>
    </submittedName>
</protein>
<comment type="caution">
    <text evidence="1">The sequence shown here is derived from an EMBL/GenBank/DDBJ whole genome shotgun (WGS) entry which is preliminary data.</text>
</comment>
<accession>A0A2V2BET5</accession>
<dbReference type="Proteomes" id="UP000245981">
    <property type="component" value="Unassembled WGS sequence"/>
</dbReference>
<evidence type="ECO:0000313" key="1">
    <source>
        <dbReference type="EMBL" id="PWK93625.1"/>
    </source>
</evidence>